<accession>A0A1M7ZMU4</accession>
<sequence>MVFLFRCVFWLGLVFVMAPILFPPEKGAAPAAGTAVPAHEARAAEEPVRRTPQAIAPQAIATHALSGETAAGQTADQGGAWETLGRIVSFCDQQADICNGAVGVLSRFGDVLGAGIDYVSALVGSEPAAAPLPSDPALRGTLTAGDREEPWHGTGRSPPPQG</sequence>
<dbReference type="Proteomes" id="UP000186406">
    <property type="component" value="Unassembled WGS sequence"/>
</dbReference>
<dbReference type="EMBL" id="FRXO01000005">
    <property type="protein sequence ID" value="SHO66215.1"/>
    <property type="molecule type" value="Genomic_DNA"/>
</dbReference>
<dbReference type="AlphaFoldDB" id="A0A1M7ZMU4"/>
<organism evidence="2 3">
    <name type="scientific">Pseudoxanthobacter soli DSM 19599</name>
    <dbReference type="NCBI Taxonomy" id="1123029"/>
    <lineage>
        <taxon>Bacteria</taxon>
        <taxon>Pseudomonadati</taxon>
        <taxon>Pseudomonadota</taxon>
        <taxon>Alphaproteobacteria</taxon>
        <taxon>Hyphomicrobiales</taxon>
        <taxon>Segnochrobactraceae</taxon>
        <taxon>Pseudoxanthobacter</taxon>
    </lineage>
</organism>
<gene>
    <name evidence="2" type="ORF">SAMN02745172_02870</name>
</gene>
<feature type="compositionally biased region" description="Low complexity" evidence="1">
    <location>
        <begin position="127"/>
        <end position="138"/>
    </location>
</feature>
<protein>
    <submittedName>
        <fullName evidence="2">Uncharacterized protein</fullName>
    </submittedName>
</protein>
<proteinExistence type="predicted"/>
<evidence type="ECO:0000313" key="2">
    <source>
        <dbReference type="EMBL" id="SHO66215.1"/>
    </source>
</evidence>
<name>A0A1M7ZMU4_9HYPH</name>
<keyword evidence="3" id="KW-1185">Reference proteome</keyword>
<evidence type="ECO:0000256" key="1">
    <source>
        <dbReference type="SAM" id="MobiDB-lite"/>
    </source>
</evidence>
<evidence type="ECO:0000313" key="3">
    <source>
        <dbReference type="Proteomes" id="UP000186406"/>
    </source>
</evidence>
<feature type="region of interest" description="Disordered" evidence="1">
    <location>
        <begin position="127"/>
        <end position="162"/>
    </location>
</feature>
<reference evidence="2 3" key="1">
    <citation type="submission" date="2016-12" db="EMBL/GenBank/DDBJ databases">
        <authorList>
            <person name="Song W.-J."/>
            <person name="Kurnit D.M."/>
        </authorList>
    </citation>
    <scope>NUCLEOTIDE SEQUENCE [LARGE SCALE GENOMIC DNA]</scope>
    <source>
        <strain evidence="2 3">DSM 19599</strain>
    </source>
</reference>
<dbReference type="RefSeq" id="WP_073629789.1">
    <property type="nucleotide sequence ID" value="NZ_FRXO01000005.1"/>
</dbReference>